<dbReference type="PIRSF" id="PIRSF000894">
    <property type="entry name" value="Acid_phosphatase"/>
    <property type="match status" value="1"/>
</dbReference>
<feature type="disulfide bond" evidence="4">
    <location>
        <begin position="426"/>
        <end position="434"/>
    </location>
</feature>
<evidence type="ECO:0000313" key="6">
    <source>
        <dbReference type="EMBL" id="KAF2237121.1"/>
    </source>
</evidence>
<feature type="signal peptide" evidence="5">
    <location>
        <begin position="1"/>
        <end position="19"/>
    </location>
</feature>
<gene>
    <name evidence="6" type="ORF">EV356DRAFT_496652</name>
</gene>
<evidence type="ECO:0000313" key="7">
    <source>
        <dbReference type="Proteomes" id="UP000800092"/>
    </source>
</evidence>
<dbReference type="SUPFAM" id="SSF53254">
    <property type="entry name" value="Phosphoglycerate mutase-like"/>
    <property type="match status" value="1"/>
</dbReference>
<feature type="disulfide bond" evidence="4">
    <location>
        <begin position="257"/>
        <end position="271"/>
    </location>
</feature>
<dbReference type="PANTHER" id="PTHR20963:SF23">
    <property type="entry name" value="3-PHYTASE"/>
    <property type="match status" value="1"/>
</dbReference>
<keyword evidence="2" id="KW-0325">Glycoprotein</keyword>
<evidence type="ECO:0000256" key="4">
    <source>
        <dbReference type="PIRSR" id="PIRSR000894-2"/>
    </source>
</evidence>
<dbReference type="CDD" id="cd07061">
    <property type="entry name" value="HP_HAP_like"/>
    <property type="match status" value="1"/>
</dbReference>
<dbReference type="Gene3D" id="3.40.50.1240">
    <property type="entry name" value="Phosphoglycerate mutase-like"/>
    <property type="match status" value="1"/>
</dbReference>
<dbReference type="InterPro" id="IPR029033">
    <property type="entry name" value="His_PPase_superfam"/>
</dbReference>
<keyword evidence="1" id="KW-0378">Hydrolase</keyword>
<feature type="chain" id="PRO_5025332919" evidence="5">
    <location>
        <begin position="20"/>
        <end position="482"/>
    </location>
</feature>
<dbReference type="InterPro" id="IPR016274">
    <property type="entry name" value="Histidine_acid_Pase_euk"/>
</dbReference>
<feature type="active site" description="Proton donor" evidence="3">
    <location>
        <position position="344"/>
    </location>
</feature>
<keyword evidence="4" id="KW-1015">Disulfide bond</keyword>
<dbReference type="OrthoDB" id="6509975at2759"/>
<evidence type="ECO:0000256" key="1">
    <source>
        <dbReference type="ARBA" id="ARBA00022801"/>
    </source>
</evidence>
<dbReference type="Proteomes" id="UP000800092">
    <property type="component" value="Unassembled WGS sequence"/>
</dbReference>
<evidence type="ECO:0000256" key="2">
    <source>
        <dbReference type="ARBA" id="ARBA00023180"/>
    </source>
</evidence>
<dbReference type="EMBL" id="ML991781">
    <property type="protein sequence ID" value="KAF2237121.1"/>
    <property type="molecule type" value="Genomic_DNA"/>
</dbReference>
<accession>A0A6A6HGP9</accession>
<dbReference type="GO" id="GO:0009277">
    <property type="term" value="C:fungal-type cell wall"/>
    <property type="evidence" value="ECO:0007669"/>
    <property type="project" value="TreeGrafter"/>
</dbReference>
<dbReference type="InterPro" id="IPR000560">
    <property type="entry name" value="His_Pase_clade-2"/>
</dbReference>
<proteinExistence type="predicted"/>
<dbReference type="AlphaFoldDB" id="A0A6A6HGP9"/>
<feature type="active site" description="Nucleophile" evidence="3">
    <location>
        <position position="72"/>
    </location>
</feature>
<sequence>MKTFFFTVLVISFLGFALAQDTVGGEPGTIPAKFPSHLGGNSPWFPGPDVNGIPYETPPGCTIDMAAFTSRHGSRYPDPSAFQQWQNLSLKIHSANFTSSGPLSFLPTWRPVLSDPDQQLSKLSPGGWKELYDMGVAYRWGYPQLYTDNSPFVLWSNLYPAAPRVVDSARLFARGFLGPNATTLGKVYSLNSSDPRSLANSLAPSDLCPNYVDDSGGANATQWADVYLPPIVARINGMLSGNLVFDASDVSLFPYLCGFESQITGTTSPWCDVFTTDELKQYEYAQDLRYYYGSGPGAGKNGTFMLPFLAAVMQRFQDGPEKEYVQKDGTVFRPSPLIATFTNDGQINQLVSEIGVFDGEFSLPPNRIPDGQRYVASRYVTMRGTIGFERLNCRVNATVSSHGSQGAQQQYVRVLLNDIVYPVIGCADGPGRSCELEKYVQIVKEKQMQAGEFNTVCGFGNGTDVTTFLTDTTLPFESAVTP</sequence>
<dbReference type="GO" id="GO:0003993">
    <property type="term" value="F:acid phosphatase activity"/>
    <property type="evidence" value="ECO:0007669"/>
    <property type="project" value="TreeGrafter"/>
</dbReference>
<evidence type="ECO:0000256" key="5">
    <source>
        <dbReference type="SAM" id="SignalP"/>
    </source>
</evidence>
<protein>
    <submittedName>
        <fullName evidence="6">Acid phosphatase PHO12</fullName>
    </submittedName>
</protein>
<reference evidence="6" key="1">
    <citation type="journal article" date="2020" name="Stud. Mycol.">
        <title>101 Dothideomycetes genomes: a test case for predicting lifestyles and emergence of pathogens.</title>
        <authorList>
            <person name="Haridas S."/>
            <person name="Albert R."/>
            <person name="Binder M."/>
            <person name="Bloem J."/>
            <person name="Labutti K."/>
            <person name="Salamov A."/>
            <person name="Andreopoulos B."/>
            <person name="Baker S."/>
            <person name="Barry K."/>
            <person name="Bills G."/>
            <person name="Bluhm B."/>
            <person name="Cannon C."/>
            <person name="Castanera R."/>
            <person name="Culley D."/>
            <person name="Daum C."/>
            <person name="Ezra D."/>
            <person name="Gonzalez J."/>
            <person name="Henrissat B."/>
            <person name="Kuo A."/>
            <person name="Liang C."/>
            <person name="Lipzen A."/>
            <person name="Lutzoni F."/>
            <person name="Magnuson J."/>
            <person name="Mondo S."/>
            <person name="Nolan M."/>
            <person name="Ohm R."/>
            <person name="Pangilinan J."/>
            <person name="Park H.-J."/>
            <person name="Ramirez L."/>
            <person name="Alfaro M."/>
            <person name="Sun H."/>
            <person name="Tritt A."/>
            <person name="Yoshinaga Y."/>
            <person name="Zwiers L.-H."/>
            <person name="Turgeon B."/>
            <person name="Goodwin S."/>
            <person name="Spatafora J."/>
            <person name="Crous P."/>
            <person name="Grigoriev I."/>
        </authorList>
    </citation>
    <scope>NUCLEOTIDE SEQUENCE</scope>
    <source>
        <strain evidence="6">Tuck. ex Michener</strain>
    </source>
</reference>
<keyword evidence="7" id="KW-1185">Reference proteome</keyword>
<organism evidence="6 7">
    <name type="scientific">Viridothelium virens</name>
    <name type="common">Speckled blister lichen</name>
    <name type="synonym">Trypethelium virens</name>
    <dbReference type="NCBI Taxonomy" id="1048519"/>
    <lineage>
        <taxon>Eukaryota</taxon>
        <taxon>Fungi</taxon>
        <taxon>Dikarya</taxon>
        <taxon>Ascomycota</taxon>
        <taxon>Pezizomycotina</taxon>
        <taxon>Dothideomycetes</taxon>
        <taxon>Dothideomycetes incertae sedis</taxon>
        <taxon>Trypetheliales</taxon>
        <taxon>Trypetheliaceae</taxon>
        <taxon>Viridothelium</taxon>
    </lineage>
</organism>
<dbReference type="PANTHER" id="PTHR20963">
    <property type="entry name" value="MULTIPLE INOSITOL POLYPHOSPHATE PHOSPHATASE-RELATED"/>
    <property type="match status" value="1"/>
</dbReference>
<dbReference type="Pfam" id="PF00328">
    <property type="entry name" value="His_Phos_2"/>
    <property type="match status" value="1"/>
</dbReference>
<keyword evidence="5" id="KW-0732">Signal</keyword>
<feature type="disulfide bond" evidence="4">
    <location>
        <begin position="61"/>
        <end position="393"/>
    </location>
</feature>
<evidence type="ECO:0000256" key="3">
    <source>
        <dbReference type="PIRSR" id="PIRSR000894-1"/>
    </source>
</evidence>
<name>A0A6A6HGP9_VIRVR</name>